<dbReference type="CDD" id="cd05403">
    <property type="entry name" value="NT_KNTase_like"/>
    <property type="match status" value="1"/>
</dbReference>
<keyword evidence="7" id="KW-1185">Reference proteome</keyword>
<reference evidence="5" key="1">
    <citation type="submission" date="2022-12" db="EMBL/GenBank/DDBJ databases">
        <title>Reclassification of two methanogenic archaea species isolated from the Kolyma lowland permafrost.</title>
        <authorList>
            <person name="Trubitsyn V.E."/>
            <person name="Rivkina E.M."/>
            <person name="Shcherbakova V.A."/>
        </authorList>
    </citation>
    <scope>NUCLEOTIDE SEQUENCE</scope>
    <source>
        <strain evidence="5">M2</strain>
        <strain evidence="6">MK4</strain>
    </source>
</reference>
<name>A0A9E5DMB5_9EURY</name>
<dbReference type="Gene3D" id="3.30.460.10">
    <property type="entry name" value="Beta Polymerase, domain 2"/>
    <property type="match status" value="1"/>
</dbReference>
<dbReference type="EMBL" id="JAPVER010000020">
    <property type="protein sequence ID" value="MCZ3366520.1"/>
    <property type="molecule type" value="Genomic_DNA"/>
</dbReference>
<dbReference type="SUPFAM" id="SSF81301">
    <property type="entry name" value="Nucleotidyltransferase"/>
    <property type="match status" value="1"/>
</dbReference>
<dbReference type="Pfam" id="PF01022">
    <property type="entry name" value="HTH_5"/>
    <property type="match status" value="1"/>
</dbReference>
<dbReference type="RefSeq" id="WP_048082826.1">
    <property type="nucleotide sequence ID" value="NZ_JAPVER010000020.1"/>
</dbReference>
<evidence type="ECO:0000256" key="3">
    <source>
        <dbReference type="ARBA" id="ARBA00048696"/>
    </source>
</evidence>
<accession>A0A9E5DMB5</accession>
<feature type="domain" description="HTH arsR-type" evidence="4">
    <location>
        <begin position="9"/>
        <end position="55"/>
    </location>
</feature>
<dbReference type="Proteomes" id="UP001074446">
    <property type="component" value="Unassembled WGS sequence"/>
</dbReference>
<dbReference type="InterPro" id="IPR001845">
    <property type="entry name" value="HTH_ArsR_DNA-bd_dom"/>
</dbReference>
<evidence type="ECO:0000313" key="5">
    <source>
        <dbReference type="EMBL" id="MCZ3366520.1"/>
    </source>
</evidence>
<comment type="caution">
    <text evidence="5">The sequence shown here is derived from an EMBL/GenBank/DDBJ whole genome shotgun (WGS) entry which is preliminary data.</text>
</comment>
<dbReference type="InterPro" id="IPR043519">
    <property type="entry name" value="NT_sf"/>
</dbReference>
<dbReference type="Proteomes" id="UP001068021">
    <property type="component" value="Unassembled WGS sequence"/>
</dbReference>
<dbReference type="Gene3D" id="1.10.10.10">
    <property type="entry name" value="Winged helix-like DNA-binding domain superfamily/Winged helix DNA-binding domain"/>
    <property type="match status" value="1"/>
</dbReference>
<dbReference type="AlphaFoldDB" id="A0A9E5DMB5"/>
<dbReference type="EMBL" id="JAPVES010000027">
    <property type="protein sequence ID" value="MCZ3371771.1"/>
    <property type="molecule type" value="Genomic_DNA"/>
</dbReference>
<dbReference type="EC" id="2.7.7.108" evidence="1"/>
<dbReference type="InterPro" id="IPR036390">
    <property type="entry name" value="WH_DNA-bd_sf"/>
</dbReference>
<comment type="catalytic activity">
    <reaction evidence="3">
        <text>L-tyrosyl-[protein] + ATP = O-(5'-adenylyl)-L-tyrosyl-[protein] + diphosphate</text>
        <dbReference type="Rhea" id="RHEA:54288"/>
        <dbReference type="Rhea" id="RHEA-COMP:10136"/>
        <dbReference type="Rhea" id="RHEA-COMP:13846"/>
        <dbReference type="ChEBI" id="CHEBI:30616"/>
        <dbReference type="ChEBI" id="CHEBI:33019"/>
        <dbReference type="ChEBI" id="CHEBI:46858"/>
        <dbReference type="ChEBI" id="CHEBI:83624"/>
        <dbReference type="EC" id="2.7.7.108"/>
    </reaction>
</comment>
<sequence>MLTELFKTEKRVEILNYILYENKSSVTEVSRETGVSKGLVSRFIRYLESSGLIEKSGRSYYPKNIEKTKAIKVLLNLDKINLNQLNLDWADSIGIYGSWASGANTSESDFDVWVKVGKYPPEQEISRLNKDLRDMTKAEVSMLILTPEKLETLKNTDKPFYNSLLRNSIVLKGDTPE</sequence>
<proteinExistence type="predicted"/>
<evidence type="ECO:0000259" key="4">
    <source>
        <dbReference type="Pfam" id="PF01022"/>
    </source>
</evidence>
<organism evidence="5 7">
    <name type="scientific">Methanobacterium veterum</name>
    <dbReference type="NCBI Taxonomy" id="408577"/>
    <lineage>
        <taxon>Archaea</taxon>
        <taxon>Methanobacteriati</taxon>
        <taxon>Methanobacteriota</taxon>
        <taxon>Methanomada group</taxon>
        <taxon>Methanobacteria</taxon>
        <taxon>Methanobacteriales</taxon>
        <taxon>Methanobacteriaceae</taxon>
        <taxon>Methanobacterium</taxon>
    </lineage>
</organism>
<evidence type="ECO:0000313" key="7">
    <source>
        <dbReference type="Proteomes" id="UP001068021"/>
    </source>
</evidence>
<dbReference type="SUPFAM" id="SSF46785">
    <property type="entry name" value="Winged helix' DNA-binding domain"/>
    <property type="match status" value="1"/>
</dbReference>
<dbReference type="CDD" id="cd00090">
    <property type="entry name" value="HTH_ARSR"/>
    <property type="match status" value="1"/>
</dbReference>
<gene>
    <name evidence="6" type="ORF">O3H35_03910</name>
    <name evidence="5" type="ORF">O3H54_11575</name>
</gene>
<protein>
    <recommendedName>
        <fullName evidence="1">protein adenylyltransferase</fullName>
        <ecNumber evidence="1">2.7.7.108</ecNumber>
    </recommendedName>
</protein>
<comment type="catalytic activity">
    <reaction evidence="2">
        <text>O-(5'-adenylyl)-L-tyrosyl-[protein] + ATP = O-[5'-(adenylyl-(5'-&gt;3')-adenylyl)]-L-tyrosyl-[protein] + diphosphate</text>
        <dbReference type="Rhea" id="RHEA:66528"/>
        <dbReference type="Rhea" id="RHEA-COMP:13846"/>
        <dbReference type="Rhea" id="RHEA-COMP:17046"/>
        <dbReference type="ChEBI" id="CHEBI:30616"/>
        <dbReference type="ChEBI" id="CHEBI:33019"/>
        <dbReference type="ChEBI" id="CHEBI:83624"/>
        <dbReference type="ChEBI" id="CHEBI:167160"/>
    </reaction>
</comment>
<dbReference type="GO" id="GO:0003700">
    <property type="term" value="F:DNA-binding transcription factor activity"/>
    <property type="evidence" value="ECO:0007669"/>
    <property type="project" value="InterPro"/>
</dbReference>
<evidence type="ECO:0000313" key="6">
    <source>
        <dbReference type="EMBL" id="MCZ3371771.1"/>
    </source>
</evidence>
<evidence type="ECO:0000256" key="2">
    <source>
        <dbReference type="ARBA" id="ARBA00047518"/>
    </source>
</evidence>
<dbReference type="InterPro" id="IPR036388">
    <property type="entry name" value="WH-like_DNA-bd_sf"/>
</dbReference>
<dbReference type="InterPro" id="IPR011991">
    <property type="entry name" value="ArsR-like_HTH"/>
</dbReference>
<evidence type="ECO:0000256" key="1">
    <source>
        <dbReference type="ARBA" id="ARBA00034531"/>
    </source>
</evidence>
<dbReference type="GO" id="GO:0070733">
    <property type="term" value="F:AMPylase activity"/>
    <property type="evidence" value="ECO:0007669"/>
    <property type="project" value="UniProtKB-EC"/>
</dbReference>